<dbReference type="InterPro" id="IPR011009">
    <property type="entry name" value="Kinase-like_dom_sf"/>
</dbReference>
<dbReference type="PROSITE" id="PS50011">
    <property type="entry name" value="PROTEIN_KINASE_DOM"/>
    <property type="match status" value="1"/>
</dbReference>
<evidence type="ECO:0000259" key="6">
    <source>
        <dbReference type="PROSITE" id="PS50011"/>
    </source>
</evidence>
<dbReference type="RefSeq" id="XP_013761440.1">
    <property type="nucleotide sequence ID" value="XM_013905986.1"/>
</dbReference>
<dbReference type="AlphaFoldDB" id="A0A0L0DU01"/>
<feature type="domain" description="Protein kinase" evidence="6">
    <location>
        <begin position="1"/>
        <end position="267"/>
    </location>
</feature>
<gene>
    <name evidence="7" type="ORF">AMSG_01942</name>
</gene>
<dbReference type="OrthoDB" id="410920at2759"/>
<accession>A0A0L0DU01</accession>
<evidence type="ECO:0000256" key="2">
    <source>
        <dbReference type="ARBA" id="ARBA00022679"/>
    </source>
</evidence>
<dbReference type="Gene3D" id="1.10.510.10">
    <property type="entry name" value="Transferase(Phosphotransferase) domain 1"/>
    <property type="match status" value="1"/>
</dbReference>
<dbReference type="Proteomes" id="UP000054408">
    <property type="component" value="Unassembled WGS sequence"/>
</dbReference>
<dbReference type="EMBL" id="GL349439">
    <property type="protein sequence ID" value="KNC55672.1"/>
    <property type="molecule type" value="Genomic_DNA"/>
</dbReference>
<keyword evidence="1 7" id="KW-0723">Serine/threonine-protein kinase</keyword>
<keyword evidence="3" id="KW-0547">Nucleotide-binding</keyword>
<evidence type="ECO:0000256" key="1">
    <source>
        <dbReference type="ARBA" id="ARBA00022527"/>
    </source>
</evidence>
<name>A0A0L0DU01_THETB</name>
<proteinExistence type="predicted"/>
<sequence>MLRISEDALEVVYDGWGEYDGREGFESVRLADGEEMVAGPAVPVELNELVESLVSDLLAFPPHPNLLAVKGVAEAVDGGLRVLMEWTDSESLQRWQEDAEEGKINPESVPGIVAAVARAIEAVHASGEVHGKVCPKNVYFGKGLVPKLLPSSLLRPDPEFALGRIVVDRDALAYVAPEVVTGGELGTAADAWALGIMIYDLYNGGYPWYGQLEEQILDRVANCDLPLGPQQSFPPAARELIAALCTRDPAARLGADGMAAVLDHPFFSGA</sequence>
<keyword evidence="2" id="KW-0808">Transferase</keyword>
<dbReference type="eggNOG" id="KOG0616">
    <property type="taxonomic scope" value="Eukaryota"/>
</dbReference>
<keyword evidence="5" id="KW-0067">ATP-binding</keyword>
<evidence type="ECO:0000313" key="8">
    <source>
        <dbReference type="Proteomes" id="UP000054408"/>
    </source>
</evidence>
<dbReference type="GO" id="GO:0005524">
    <property type="term" value="F:ATP binding"/>
    <property type="evidence" value="ECO:0007669"/>
    <property type="project" value="UniProtKB-KW"/>
</dbReference>
<dbReference type="STRING" id="461836.A0A0L0DU01"/>
<keyword evidence="8" id="KW-1185">Reference proteome</keyword>
<reference evidence="7 8" key="1">
    <citation type="submission" date="2010-05" db="EMBL/GenBank/DDBJ databases">
        <title>The Genome Sequence of Thecamonas trahens ATCC 50062.</title>
        <authorList>
            <consortium name="The Broad Institute Genome Sequencing Platform"/>
            <person name="Russ C."/>
            <person name="Cuomo C."/>
            <person name="Shea T."/>
            <person name="Young S.K."/>
            <person name="Zeng Q."/>
            <person name="Koehrsen M."/>
            <person name="Haas B."/>
            <person name="Borodovsky M."/>
            <person name="Guigo R."/>
            <person name="Alvarado L."/>
            <person name="Berlin A."/>
            <person name="Bochicchio J."/>
            <person name="Borenstein D."/>
            <person name="Chapman S."/>
            <person name="Chen Z."/>
            <person name="Freedman E."/>
            <person name="Gellesch M."/>
            <person name="Goldberg J."/>
            <person name="Griggs A."/>
            <person name="Gujja S."/>
            <person name="Heilman E."/>
            <person name="Heiman D."/>
            <person name="Hepburn T."/>
            <person name="Howarth C."/>
            <person name="Jen D."/>
            <person name="Larson L."/>
            <person name="Mehta T."/>
            <person name="Park D."/>
            <person name="Pearson M."/>
            <person name="Roberts A."/>
            <person name="Saif S."/>
            <person name="Shenoy N."/>
            <person name="Sisk P."/>
            <person name="Stolte C."/>
            <person name="Sykes S."/>
            <person name="Thomson T."/>
            <person name="Walk T."/>
            <person name="White J."/>
            <person name="Yandava C."/>
            <person name="Burger G."/>
            <person name="Gray M.W."/>
            <person name="Holland P.W.H."/>
            <person name="King N."/>
            <person name="Lang F.B.F."/>
            <person name="Roger A.J."/>
            <person name="Ruiz-Trillo I."/>
            <person name="Lander E."/>
            <person name="Nusbaum C."/>
        </authorList>
    </citation>
    <scope>NUCLEOTIDE SEQUENCE [LARGE SCALE GENOMIC DNA]</scope>
    <source>
        <strain evidence="7 8">ATCC 50062</strain>
    </source>
</reference>
<protein>
    <submittedName>
        <fullName evidence="7">Serine/threonine protein kinase</fullName>
    </submittedName>
</protein>
<evidence type="ECO:0000256" key="3">
    <source>
        <dbReference type="ARBA" id="ARBA00022741"/>
    </source>
</evidence>
<organism evidence="7 8">
    <name type="scientific">Thecamonas trahens ATCC 50062</name>
    <dbReference type="NCBI Taxonomy" id="461836"/>
    <lineage>
        <taxon>Eukaryota</taxon>
        <taxon>Apusozoa</taxon>
        <taxon>Apusomonadida</taxon>
        <taxon>Apusomonadidae</taxon>
        <taxon>Thecamonas</taxon>
    </lineage>
</organism>
<dbReference type="PANTHER" id="PTHR24351">
    <property type="entry name" value="RIBOSOMAL PROTEIN S6 KINASE"/>
    <property type="match status" value="1"/>
</dbReference>
<dbReference type="SMART" id="SM00220">
    <property type="entry name" value="S_TKc"/>
    <property type="match status" value="1"/>
</dbReference>
<evidence type="ECO:0000256" key="5">
    <source>
        <dbReference type="ARBA" id="ARBA00022840"/>
    </source>
</evidence>
<dbReference type="GeneID" id="25561657"/>
<evidence type="ECO:0000313" key="7">
    <source>
        <dbReference type="EMBL" id="KNC55672.1"/>
    </source>
</evidence>
<dbReference type="SUPFAM" id="SSF56112">
    <property type="entry name" value="Protein kinase-like (PK-like)"/>
    <property type="match status" value="1"/>
</dbReference>
<dbReference type="InterPro" id="IPR000719">
    <property type="entry name" value="Prot_kinase_dom"/>
</dbReference>
<dbReference type="GO" id="GO:0004674">
    <property type="term" value="F:protein serine/threonine kinase activity"/>
    <property type="evidence" value="ECO:0007669"/>
    <property type="project" value="UniProtKB-KW"/>
</dbReference>
<keyword evidence="4 7" id="KW-0418">Kinase</keyword>
<evidence type="ECO:0000256" key="4">
    <source>
        <dbReference type="ARBA" id="ARBA00022777"/>
    </source>
</evidence>
<dbReference type="Pfam" id="PF00069">
    <property type="entry name" value="Pkinase"/>
    <property type="match status" value="1"/>
</dbReference>